<proteinExistence type="predicted"/>
<evidence type="ECO:0000313" key="1">
    <source>
        <dbReference type="EMBL" id="OQV22170.1"/>
    </source>
</evidence>
<organism evidence="1 2">
    <name type="scientific">Hypsibius exemplaris</name>
    <name type="common">Freshwater tardigrade</name>
    <dbReference type="NCBI Taxonomy" id="2072580"/>
    <lineage>
        <taxon>Eukaryota</taxon>
        <taxon>Metazoa</taxon>
        <taxon>Ecdysozoa</taxon>
        <taxon>Tardigrada</taxon>
        <taxon>Eutardigrada</taxon>
        <taxon>Parachela</taxon>
        <taxon>Hypsibioidea</taxon>
        <taxon>Hypsibiidae</taxon>
        <taxon>Hypsibius</taxon>
    </lineage>
</organism>
<keyword evidence="2" id="KW-1185">Reference proteome</keyword>
<evidence type="ECO:0000313" key="2">
    <source>
        <dbReference type="Proteomes" id="UP000192578"/>
    </source>
</evidence>
<reference evidence="2" key="1">
    <citation type="submission" date="2017-01" db="EMBL/GenBank/DDBJ databases">
        <title>Comparative genomics of anhydrobiosis in the tardigrade Hypsibius dujardini.</title>
        <authorList>
            <person name="Yoshida Y."/>
            <person name="Koutsovoulos G."/>
            <person name="Laetsch D."/>
            <person name="Stevens L."/>
            <person name="Kumar S."/>
            <person name="Horikawa D."/>
            <person name="Ishino K."/>
            <person name="Komine S."/>
            <person name="Tomita M."/>
            <person name="Blaxter M."/>
            <person name="Arakawa K."/>
        </authorList>
    </citation>
    <scope>NUCLEOTIDE SEQUENCE [LARGE SCALE GENOMIC DNA]</scope>
    <source>
        <strain evidence="2">Z151</strain>
    </source>
</reference>
<dbReference type="OrthoDB" id="6369905at2759"/>
<sequence length="83" mass="9213">MFTAIGLPQRMFKLNRMTICGSIVSHEEQFGLRPKYFKFDGVGEQKTGLVLASAIPGVNVVSKPDINFKYKPAKYVGCKNPFG</sequence>
<accession>A0A1W0X431</accession>
<gene>
    <name evidence="1" type="ORF">BV898_04017</name>
</gene>
<dbReference type="AlphaFoldDB" id="A0A1W0X431"/>
<name>A0A1W0X431_HYPEX</name>
<comment type="caution">
    <text evidence="1">The sequence shown here is derived from an EMBL/GenBank/DDBJ whole genome shotgun (WGS) entry which is preliminary data.</text>
</comment>
<dbReference type="EMBL" id="MTYJ01000019">
    <property type="protein sequence ID" value="OQV22170.1"/>
    <property type="molecule type" value="Genomic_DNA"/>
</dbReference>
<dbReference type="Proteomes" id="UP000192578">
    <property type="component" value="Unassembled WGS sequence"/>
</dbReference>
<protein>
    <submittedName>
        <fullName evidence="1">Uncharacterized protein</fullName>
    </submittedName>
</protein>